<sequence>MKPFNFKRFTVHQDKCAMKIGTDGVLLAAWANPKNAFSILDIGSGSGLISLQMAQKSNAEVIDAIEIDDDAFEQTVENFERSDWGDRLFCYHASLQEFTEEMEDEVYDFIISNPPFYNSTFKSEEISEKRALARHTKSLSFDVLLSSTSKLLSEIGECAFIIPYGYEEEFFSIGKQVGLFPNRITRVKGTREAPIKRSLLQLSFRKTTPEISELVIEIDRHVYTPEYIDLVKYFYVKM</sequence>
<protein>
    <recommendedName>
        <fullName evidence="6">tRNA1(Val) (adenine(37)-N6)-methyltransferase</fullName>
        <ecNumber evidence="6">2.1.1.223</ecNumber>
    </recommendedName>
    <alternativeName>
        <fullName evidence="6">tRNA m6A37 methyltransferase</fullName>
    </alternativeName>
</protein>
<keyword evidence="1 6" id="KW-0963">Cytoplasm</keyword>
<keyword evidence="3 6" id="KW-0808">Transferase</keyword>
<feature type="domain" description="Methyltransferase small" evidence="7">
    <location>
        <begin position="33"/>
        <end position="126"/>
    </location>
</feature>
<dbReference type="Gene3D" id="3.40.50.150">
    <property type="entry name" value="Vaccinia Virus protein VP39"/>
    <property type="match status" value="1"/>
</dbReference>
<evidence type="ECO:0000256" key="1">
    <source>
        <dbReference type="ARBA" id="ARBA00022490"/>
    </source>
</evidence>
<dbReference type="PROSITE" id="PS01131">
    <property type="entry name" value="RRNA_A_DIMETH"/>
    <property type="match status" value="1"/>
</dbReference>
<dbReference type="InterPro" id="IPR029063">
    <property type="entry name" value="SAM-dependent_MTases_sf"/>
</dbReference>
<proteinExistence type="inferred from homology"/>
<dbReference type="GO" id="GO:0016430">
    <property type="term" value="F:tRNA (adenine-N6)-methyltransferase activity"/>
    <property type="evidence" value="ECO:0007669"/>
    <property type="project" value="UniProtKB-UniRule"/>
</dbReference>
<dbReference type="EMBL" id="FO117576">
    <property type="protein sequence ID" value="CCF99338.1"/>
    <property type="molecule type" value="Genomic_DNA"/>
</dbReference>
<dbReference type="PANTHER" id="PTHR47739">
    <property type="entry name" value="TRNA1(VAL) (ADENINE(37)-N6)-METHYLTRANSFERASE"/>
    <property type="match status" value="1"/>
</dbReference>
<dbReference type="GO" id="GO:0003676">
    <property type="term" value="F:nucleic acid binding"/>
    <property type="evidence" value="ECO:0007669"/>
    <property type="project" value="InterPro"/>
</dbReference>
<organism evidence="8">
    <name type="scientific">uncultured Flavobacteriia bacterium</name>
    <dbReference type="NCBI Taxonomy" id="212695"/>
    <lineage>
        <taxon>Bacteria</taxon>
        <taxon>Pseudomonadati</taxon>
        <taxon>Bacteroidota</taxon>
        <taxon>Flavobacteriia</taxon>
        <taxon>environmental samples</taxon>
    </lineage>
</organism>
<evidence type="ECO:0000256" key="6">
    <source>
        <dbReference type="HAMAP-Rule" id="MF_01872"/>
    </source>
</evidence>
<dbReference type="Pfam" id="PF05175">
    <property type="entry name" value="MTS"/>
    <property type="match status" value="1"/>
</dbReference>
<dbReference type="InterPro" id="IPR002052">
    <property type="entry name" value="DNA_methylase_N6_adenine_CS"/>
</dbReference>
<dbReference type="InterPro" id="IPR020596">
    <property type="entry name" value="rRNA_Ade_Mease_Trfase_CS"/>
</dbReference>
<dbReference type="InterPro" id="IPR050210">
    <property type="entry name" value="tRNA_Adenine-N(6)_MTase"/>
</dbReference>
<dbReference type="GO" id="GO:0000179">
    <property type="term" value="F:rRNA (adenine-N6,N6-)-dimethyltransferase activity"/>
    <property type="evidence" value="ECO:0007669"/>
    <property type="project" value="InterPro"/>
</dbReference>
<evidence type="ECO:0000256" key="3">
    <source>
        <dbReference type="ARBA" id="ARBA00022679"/>
    </source>
</evidence>
<dbReference type="GO" id="GO:0008033">
    <property type="term" value="P:tRNA processing"/>
    <property type="evidence" value="ECO:0007669"/>
    <property type="project" value="UniProtKB-UniRule"/>
</dbReference>
<comment type="function">
    <text evidence="6">Specifically methylates the adenine in position 37 of tRNA(1)(Val) (anticodon cmo5UAC).</text>
</comment>
<dbReference type="GO" id="GO:0005737">
    <property type="term" value="C:cytoplasm"/>
    <property type="evidence" value="ECO:0007669"/>
    <property type="project" value="UniProtKB-SubCell"/>
</dbReference>
<comment type="subcellular location">
    <subcellularLocation>
        <location evidence="6">Cytoplasm</location>
    </subcellularLocation>
</comment>
<dbReference type="InterPro" id="IPR007848">
    <property type="entry name" value="Small_mtfrase_dom"/>
</dbReference>
<keyword evidence="4 6" id="KW-0949">S-adenosyl-L-methionine</keyword>
<reference evidence="8" key="1">
    <citation type="journal article" date="2012" name="Environ. Microbiol.">
        <title>Genomic content of uncultured Bacteroidetes from contrasting oceanic provinces in the North Atlantic Ocean.</title>
        <authorList>
            <person name="Gomez-Pereira P.R."/>
            <person name="Schuler M."/>
            <person name="Fuchs B.M."/>
            <person name="Bennke C."/>
            <person name="Teeling H."/>
            <person name="Waldmann J."/>
            <person name="Richter M."/>
            <person name="Barbe V."/>
            <person name="Bataille E."/>
            <person name="Glockner F.O."/>
            <person name="Amann R."/>
        </authorList>
    </citation>
    <scope>NUCLEOTIDE SEQUENCE</scope>
</reference>
<name>H6RE77_9BACT</name>
<dbReference type="EC" id="2.1.1.223" evidence="6"/>
<comment type="catalytic activity">
    <reaction evidence="6">
        <text>adenosine(37) in tRNA1(Val) + S-adenosyl-L-methionine = N(6)-methyladenosine(37) in tRNA1(Val) + S-adenosyl-L-homocysteine + H(+)</text>
        <dbReference type="Rhea" id="RHEA:43160"/>
        <dbReference type="Rhea" id="RHEA-COMP:10369"/>
        <dbReference type="Rhea" id="RHEA-COMP:10370"/>
        <dbReference type="ChEBI" id="CHEBI:15378"/>
        <dbReference type="ChEBI" id="CHEBI:57856"/>
        <dbReference type="ChEBI" id="CHEBI:59789"/>
        <dbReference type="ChEBI" id="CHEBI:74411"/>
        <dbReference type="ChEBI" id="CHEBI:74449"/>
        <dbReference type="EC" id="2.1.1.223"/>
    </reaction>
</comment>
<dbReference type="PRINTS" id="PR00507">
    <property type="entry name" value="N12N6MTFRASE"/>
</dbReference>
<keyword evidence="5 6" id="KW-0819">tRNA processing</keyword>
<dbReference type="AlphaFoldDB" id="H6RE77"/>
<accession>H6RE77</accession>
<dbReference type="InterPro" id="IPR022882">
    <property type="entry name" value="tRNA_adenine-N6_MeTrfase"/>
</dbReference>
<evidence type="ECO:0000259" key="7">
    <source>
        <dbReference type="Pfam" id="PF05175"/>
    </source>
</evidence>
<keyword evidence="2 6" id="KW-0489">Methyltransferase</keyword>
<dbReference type="PANTHER" id="PTHR47739:SF1">
    <property type="entry name" value="TRNA1(VAL) (ADENINE(37)-N6)-METHYLTRANSFERASE"/>
    <property type="match status" value="1"/>
</dbReference>
<dbReference type="HAMAP" id="MF_01872">
    <property type="entry name" value="tRNA_methyltr_YfiC"/>
    <property type="match status" value="1"/>
</dbReference>
<dbReference type="CDD" id="cd02440">
    <property type="entry name" value="AdoMet_MTases"/>
    <property type="match status" value="1"/>
</dbReference>
<reference evidence="8" key="2">
    <citation type="submission" date="2012-02" db="EMBL/GenBank/DDBJ databases">
        <authorList>
            <person name="Genoscope - CEA"/>
        </authorList>
    </citation>
    <scope>NUCLEOTIDE SEQUENCE</scope>
</reference>
<evidence type="ECO:0000256" key="5">
    <source>
        <dbReference type="ARBA" id="ARBA00022694"/>
    </source>
</evidence>
<evidence type="ECO:0000313" key="8">
    <source>
        <dbReference type="EMBL" id="CCF99338.1"/>
    </source>
</evidence>
<comment type="similarity">
    <text evidence="6">Belongs to the methyltransferase superfamily. tRNA (adenine-N(6)-)-methyltransferase family.</text>
</comment>
<dbReference type="PROSITE" id="PS00092">
    <property type="entry name" value="N6_MTASE"/>
    <property type="match status" value="1"/>
</dbReference>
<dbReference type="SUPFAM" id="SSF53335">
    <property type="entry name" value="S-adenosyl-L-methionine-dependent methyltransferases"/>
    <property type="match status" value="1"/>
</dbReference>
<evidence type="ECO:0000256" key="2">
    <source>
        <dbReference type="ARBA" id="ARBA00022603"/>
    </source>
</evidence>
<evidence type="ECO:0000256" key="4">
    <source>
        <dbReference type="ARBA" id="ARBA00022691"/>
    </source>
</evidence>
<gene>
    <name evidence="8" type="ORF">VIS_S3BAA50032</name>
</gene>